<comment type="caution">
    <text evidence="2">The sequence shown here is derived from an EMBL/GenBank/DDBJ whole genome shotgun (WGS) entry which is preliminary data.</text>
</comment>
<sequence length="54" mass="6209">MKLIILEEIASGEIVVKAAAKKYGISKTTLAKWRLRDKVYGYEGLEKRKHKDCE</sequence>
<keyword evidence="3" id="KW-1185">Reference proteome</keyword>
<dbReference type="Gene3D" id="1.10.10.10">
    <property type="entry name" value="Winged helix-like DNA-binding domain superfamily/Winged helix DNA-binding domain"/>
    <property type="match status" value="1"/>
</dbReference>
<dbReference type="Proteomes" id="UP001154322">
    <property type="component" value="Unassembled WGS sequence"/>
</dbReference>
<protein>
    <submittedName>
        <fullName evidence="2">Helix-turn-helix domain-containing protein</fullName>
    </submittedName>
</protein>
<dbReference type="InterPro" id="IPR036388">
    <property type="entry name" value="WH-like_DNA-bd_sf"/>
</dbReference>
<dbReference type="InterPro" id="IPR010921">
    <property type="entry name" value="Trp_repressor/repl_initiator"/>
</dbReference>
<dbReference type="EMBL" id="CALYLO010000005">
    <property type="protein sequence ID" value="CAH8246443.1"/>
    <property type="molecule type" value="Genomic_DNA"/>
</dbReference>
<dbReference type="SUPFAM" id="SSF48295">
    <property type="entry name" value="TrpR-like"/>
    <property type="match status" value="1"/>
</dbReference>
<name>A0ABM9G3Y0_9BACL</name>
<gene>
    <name evidence="2" type="ORF">WJ0W_003678</name>
</gene>
<reference evidence="2" key="1">
    <citation type="submission" date="2022-06" db="EMBL/GenBank/DDBJ databases">
        <authorList>
            <person name="Dietemann V."/>
            <person name="Ory F."/>
            <person name="Dainat B."/>
            <person name="Oberhansli S."/>
        </authorList>
    </citation>
    <scope>NUCLEOTIDE SEQUENCE</scope>
    <source>
        <strain evidence="2">Ena-SAMPLE-TAB-26-04-2022-14:26:32:270-5432</strain>
    </source>
</reference>
<dbReference type="RefSeq" id="WP_213430086.1">
    <property type="nucleotide sequence ID" value="NZ_AP031286.1"/>
</dbReference>
<proteinExistence type="predicted"/>
<dbReference type="InterPro" id="IPR055247">
    <property type="entry name" value="InsJ-like_HTH"/>
</dbReference>
<evidence type="ECO:0000313" key="3">
    <source>
        <dbReference type="Proteomes" id="UP001154322"/>
    </source>
</evidence>
<dbReference type="Pfam" id="PF13518">
    <property type="entry name" value="HTH_28"/>
    <property type="match status" value="1"/>
</dbReference>
<evidence type="ECO:0000313" key="2">
    <source>
        <dbReference type="EMBL" id="CAH8246443.1"/>
    </source>
</evidence>
<feature type="domain" description="Insertion element IS150 protein InsJ-like helix-turn-helix" evidence="1">
    <location>
        <begin position="1"/>
        <end position="51"/>
    </location>
</feature>
<organism evidence="2 3">
    <name type="scientific">Paenibacillus melissococcoides</name>
    <dbReference type="NCBI Taxonomy" id="2912268"/>
    <lineage>
        <taxon>Bacteria</taxon>
        <taxon>Bacillati</taxon>
        <taxon>Bacillota</taxon>
        <taxon>Bacilli</taxon>
        <taxon>Bacillales</taxon>
        <taxon>Paenibacillaceae</taxon>
        <taxon>Paenibacillus</taxon>
    </lineage>
</organism>
<accession>A0ABM9G3Y0</accession>
<evidence type="ECO:0000259" key="1">
    <source>
        <dbReference type="Pfam" id="PF13518"/>
    </source>
</evidence>